<feature type="transmembrane region" description="Helical" evidence="8">
    <location>
        <begin position="229"/>
        <end position="249"/>
    </location>
</feature>
<feature type="transmembrane region" description="Helical" evidence="8">
    <location>
        <begin position="162"/>
        <end position="179"/>
    </location>
</feature>
<feature type="transmembrane region" description="Helical" evidence="8">
    <location>
        <begin position="78"/>
        <end position="99"/>
    </location>
</feature>
<feature type="region of interest" description="Disordered" evidence="7">
    <location>
        <begin position="325"/>
        <end position="346"/>
    </location>
</feature>
<dbReference type="Pfam" id="PF00892">
    <property type="entry name" value="EamA"/>
    <property type="match status" value="2"/>
</dbReference>
<sequence>MSNATTPRSVPDLRVGVSMALLSAATFGSSGPMAKALIDAGWTAGAAVLVRIGGAAVLLGAVAAVVRRGNLRVSGPSLRALLVYGTVAMAGVQLAFFNAVRTLDVGVALLLEFTAPVLLVAWTAARTRTLPSRTTLVGAALTMLGLVFVLDLTGAGTIDPVGVAWGMVAAVCVAAFFVLSARQHDDLPPVVMAAGGTLVGALVLGLAGLVGLVPMAFTNGDVVLAGRPTGWWLPAAWLVVCSTSIAYLAGIGAVQRLGTRLASFVGLTEVLAAVLVAWVLLSELPGPSQLLGGACIVAGIVLIRRAEGTEATGAEAAVLPAAPAVAPDHPQAGDHGTPGPSRQSVG</sequence>
<dbReference type="PANTHER" id="PTHR42920">
    <property type="entry name" value="OS03G0707200 PROTEIN-RELATED"/>
    <property type="match status" value="1"/>
</dbReference>
<evidence type="ECO:0000256" key="1">
    <source>
        <dbReference type="ARBA" id="ARBA00004651"/>
    </source>
</evidence>
<feature type="transmembrane region" description="Helical" evidence="8">
    <location>
        <begin position="136"/>
        <end position="156"/>
    </location>
</feature>
<dbReference type="InterPro" id="IPR051258">
    <property type="entry name" value="Diverse_Substrate_Transporter"/>
</dbReference>
<dbReference type="PANTHER" id="PTHR42920:SF11">
    <property type="entry name" value="INNER MEMBRANE PROTEIN YTFF"/>
    <property type="match status" value="1"/>
</dbReference>
<evidence type="ECO:0000256" key="5">
    <source>
        <dbReference type="ARBA" id="ARBA00022989"/>
    </source>
</evidence>
<keyword evidence="6 8" id="KW-0472">Membrane</keyword>
<feature type="transmembrane region" description="Helical" evidence="8">
    <location>
        <begin position="287"/>
        <end position="303"/>
    </location>
</feature>
<evidence type="ECO:0000256" key="3">
    <source>
        <dbReference type="ARBA" id="ARBA00022475"/>
    </source>
</evidence>
<dbReference type="InterPro" id="IPR037185">
    <property type="entry name" value="EmrE-like"/>
</dbReference>
<keyword evidence="11" id="KW-1185">Reference proteome</keyword>
<name>A0A8J3EUM0_9ACTN</name>
<feature type="domain" description="EamA" evidence="9">
    <location>
        <begin position="16"/>
        <end position="150"/>
    </location>
</feature>
<evidence type="ECO:0000313" key="10">
    <source>
        <dbReference type="EMBL" id="GGI06154.1"/>
    </source>
</evidence>
<keyword evidence="5 8" id="KW-1133">Transmembrane helix</keyword>
<evidence type="ECO:0000259" key="9">
    <source>
        <dbReference type="Pfam" id="PF00892"/>
    </source>
</evidence>
<dbReference type="InterPro" id="IPR000620">
    <property type="entry name" value="EamA_dom"/>
</dbReference>
<dbReference type="SUPFAM" id="SSF103481">
    <property type="entry name" value="Multidrug resistance efflux transporter EmrE"/>
    <property type="match status" value="2"/>
</dbReference>
<feature type="transmembrane region" description="Helical" evidence="8">
    <location>
        <begin position="191"/>
        <end position="217"/>
    </location>
</feature>
<reference evidence="10" key="1">
    <citation type="journal article" date="2014" name="Int. J. Syst. Evol. Microbiol.">
        <title>Complete genome sequence of Corynebacterium casei LMG S-19264T (=DSM 44701T), isolated from a smear-ripened cheese.</title>
        <authorList>
            <consortium name="US DOE Joint Genome Institute (JGI-PGF)"/>
            <person name="Walter F."/>
            <person name="Albersmeier A."/>
            <person name="Kalinowski J."/>
            <person name="Ruckert C."/>
        </authorList>
    </citation>
    <scope>NUCLEOTIDE SEQUENCE</scope>
    <source>
        <strain evidence="10">CGMCC 1.14988</strain>
    </source>
</reference>
<feature type="transmembrane region" description="Helical" evidence="8">
    <location>
        <begin position="261"/>
        <end position="281"/>
    </location>
</feature>
<evidence type="ECO:0000256" key="6">
    <source>
        <dbReference type="ARBA" id="ARBA00023136"/>
    </source>
</evidence>
<feature type="transmembrane region" description="Helical" evidence="8">
    <location>
        <begin position="44"/>
        <end position="66"/>
    </location>
</feature>
<comment type="similarity">
    <text evidence="2">Belongs to the EamA transporter family.</text>
</comment>
<evidence type="ECO:0000256" key="2">
    <source>
        <dbReference type="ARBA" id="ARBA00007362"/>
    </source>
</evidence>
<feature type="domain" description="EamA" evidence="9">
    <location>
        <begin position="162"/>
        <end position="303"/>
    </location>
</feature>
<evidence type="ECO:0000256" key="8">
    <source>
        <dbReference type="SAM" id="Phobius"/>
    </source>
</evidence>
<keyword evidence="3" id="KW-1003">Cell membrane</keyword>
<evidence type="ECO:0000256" key="7">
    <source>
        <dbReference type="SAM" id="MobiDB-lite"/>
    </source>
</evidence>
<dbReference type="GO" id="GO:0005886">
    <property type="term" value="C:plasma membrane"/>
    <property type="evidence" value="ECO:0007669"/>
    <property type="project" value="UniProtKB-SubCell"/>
</dbReference>
<protein>
    <recommendedName>
        <fullName evidence="9">EamA domain-containing protein</fullName>
    </recommendedName>
</protein>
<evidence type="ECO:0000256" key="4">
    <source>
        <dbReference type="ARBA" id="ARBA00022692"/>
    </source>
</evidence>
<comment type="subcellular location">
    <subcellularLocation>
        <location evidence="1">Cell membrane</location>
        <topology evidence="1">Multi-pass membrane protein</topology>
    </subcellularLocation>
</comment>
<dbReference type="EMBL" id="BMHA01000006">
    <property type="protein sequence ID" value="GGI06154.1"/>
    <property type="molecule type" value="Genomic_DNA"/>
</dbReference>
<reference evidence="10" key="2">
    <citation type="submission" date="2020-09" db="EMBL/GenBank/DDBJ databases">
        <authorList>
            <person name="Sun Q."/>
            <person name="Zhou Y."/>
        </authorList>
    </citation>
    <scope>NUCLEOTIDE SEQUENCE</scope>
    <source>
        <strain evidence="10">CGMCC 1.14988</strain>
    </source>
</reference>
<gene>
    <name evidence="10" type="ORF">GCM10011354_17670</name>
</gene>
<feature type="transmembrane region" description="Helical" evidence="8">
    <location>
        <begin position="105"/>
        <end position="124"/>
    </location>
</feature>
<accession>A0A8J3EUM0</accession>
<organism evidence="10 11">
    <name type="scientific">Egicoccus halophilus</name>
    <dbReference type="NCBI Taxonomy" id="1670830"/>
    <lineage>
        <taxon>Bacteria</taxon>
        <taxon>Bacillati</taxon>
        <taxon>Actinomycetota</taxon>
        <taxon>Nitriliruptoria</taxon>
        <taxon>Egicoccales</taxon>
        <taxon>Egicoccaceae</taxon>
        <taxon>Egicoccus</taxon>
    </lineage>
</organism>
<evidence type="ECO:0000313" key="11">
    <source>
        <dbReference type="Proteomes" id="UP000650511"/>
    </source>
</evidence>
<proteinExistence type="inferred from homology"/>
<comment type="caution">
    <text evidence="10">The sequence shown here is derived from an EMBL/GenBank/DDBJ whole genome shotgun (WGS) entry which is preliminary data.</text>
</comment>
<dbReference type="AlphaFoldDB" id="A0A8J3EUM0"/>
<dbReference type="RefSeq" id="WP_165404122.1">
    <property type="nucleotide sequence ID" value="NZ_BMHA01000006.1"/>
</dbReference>
<keyword evidence="4 8" id="KW-0812">Transmembrane</keyword>
<dbReference type="Proteomes" id="UP000650511">
    <property type="component" value="Unassembled WGS sequence"/>
</dbReference>